<evidence type="ECO:0000256" key="8">
    <source>
        <dbReference type="SAM" id="Phobius"/>
    </source>
</evidence>
<evidence type="ECO:0000259" key="10">
    <source>
        <dbReference type="PROSITE" id="PS50192"/>
    </source>
</evidence>
<dbReference type="EMBL" id="BAFE01000019">
    <property type="protein sequence ID" value="GAB47519.1"/>
    <property type="molecule type" value="Genomic_DNA"/>
</dbReference>
<evidence type="ECO:0000256" key="1">
    <source>
        <dbReference type="ARBA" id="ARBA00004429"/>
    </source>
</evidence>
<keyword evidence="2" id="KW-1003">Cell membrane</keyword>
<dbReference type="GO" id="GO:0004888">
    <property type="term" value="F:transmembrane signaling receptor activity"/>
    <property type="evidence" value="ECO:0007669"/>
    <property type="project" value="InterPro"/>
</dbReference>
<dbReference type="eggNOG" id="COG0840">
    <property type="taxonomic scope" value="Bacteria"/>
</dbReference>
<evidence type="ECO:0000256" key="7">
    <source>
        <dbReference type="PROSITE-ProRule" id="PRU00284"/>
    </source>
</evidence>
<dbReference type="STRING" id="1089455.MOPEL_020_00050"/>
<comment type="similarity">
    <text evidence="6">Belongs to the methyl-accepting chemotaxis (MCP) protein family.</text>
</comment>
<evidence type="ECO:0000313" key="13">
    <source>
        <dbReference type="Proteomes" id="UP000004367"/>
    </source>
</evidence>
<feature type="transmembrane region" description="Helical" evidence="8">
    <location>
        <begin position="202"/>
        <end position="222"/>
    </location>
</feature>
<dbReference type="RefSeq" id="WP_009481417.1">
    <property type="nucleotide sequence ID" value="NZ_BAFE01000019.1"/>
</dbReference>
<evidence type="ECO:0000256" key="5">
    <source>
        <dbReference type="ARBA" id="ARBA00023224"/>
    </source>
</evidence>
<dbReference type="SUPFAM" id="SSF58104">
    <property type="entry name" value="Methyl-accepting chemotaxis protein (MCP) signaling domain"/>
    <property type="match status" value="1"/>
</dbReference>
<evidence type="ECO:0008006" key="14">
    <source>
        <dbReference type="Google" id="ProtNLM"/>
    </source>
</evidence>
<dbReference type="InterPro" id="IPR000727">
    <property type="entry name" value="T_SNARE_dom"/>
</dbReference>
<dbReference type="InterPro" id="IPR004090">
    <property type="entry name" value="Chemotax_Me-accpt_rcpt"/>
</dbReference>
<dbReference type="PROSITE" id="PS50885">
    <property type="entry name" value="HAMP"/>
    <property type="match status" value="1"/>
</dbReference>
<dbReference type="SMART" id="SM00304">
    <property type="entry name" value="HAMP"/>
    <property type="match status" value="2"/>
</dbReference>
<evidence type="ECO:0000259" key="9">
    <source>
        <dbReference type="PROSITE" id="PS50111"/>
    </source>
</evidence>
<dbReference type="Proteomes" id="UP000004367">
    <property type="component" value="Unassembled WGS sequence"/>
</dbReference>
<dbReference type="SMART" id="SM00283">
    <property type="entry name" value="MA"/>
    <property type="match status" value="1"/>
</dbReference>
<keyword evidence="5 7" id="KW-0807">Transducer</keyword>
<dbReference type="PANTHER" id="PTHR32089">
    <property type="entry name" value="METHYL-ACCEPTING CHEMOTAXIS PROTEIN MCPB"/>
    <property type="match status" value="1"/>
</dbReference>
<dbReference type="CDD" id="cd06225">
    <property type="entry name" value="HAMP"/>
    <property type="match status" value="1"/>
</dbReference>
<dbReference type="AlphaFoldDB" id="H5UP61"/>
<keyword evidence="13" id="KW-1185">Reference proteome</keyword>
<dbReference type="Gene3D" id="1.10.287.950">
    <property type="entry name" value="Methyl-accepting chemotaxis protein"/>
    <property type="match status" value="1"/>
</dbReference>
<gene>
    <name evidence="12" type="ORF">MOPEL_020_00050</name>
</gene>
<dbReference type="PRINTS" id="PR00260">
    <property type="entry name" value="CHEMTRNSDUCR"/>
</dbReference>
<organism evidence="12 13">
    <name type="scientific">Mobilicoccus pelagius NBRC 104925</name>
    <dbReference type="NCBI Taxonomy" id="1089455"/>
    <lineage>
        <taxon>Bacteria</taxon>
        <taxon>Bacillati</taxon>
        <taxon>Actinomycetota</taxon>
        <taxon>Actinomycetes</taxon>
        <taxon>Micrococcales</taxon>
        <taxon>Dermatophilaceae</taxon>
        <taxon>Mobilicoccus</taxon>
    </lineage>
</organism>
<evidence type="ECO:0000256" key="4">
    <source>
        <dbReference type="ARBA" id="ARBA00022989"/>
    </source>
</evidence>
<dbReference type="Pfam" id="PF00015">
    <property type="entry name" value="MCPsignal"/>
    <property type="match status" value="1"/>
</dbReference>
<dbReference type="InterPro" id="IPR004089">
    <property type="entry name" value="MCPsignal_dom"/>
</dbReference>
<evidence type="ECO:0000313" key="12">
    <source>
        <dbReference type="EMBL" id="GAB47519.1"/>
    </source>
</evidence>
<feature type="transmembrane region" description="Helical" evidence="8">
    <location>
        <begin position="20"/>
        <end position="41"/>
    </location>
</feature>
<dbReference type="OrthoDB" id="5171849at2"/>
<evidence type="ECO:0000259" key="11">
    <source>
        <dbReference type="PROSITE" id="PS50885"/>
    </source>
</evidence>
<proteinExistence type="inferred from homology"/>
<accession>H5UP61</accession>
<dbReference type="PROSITE" id="PS50192">
    <property type="entry name" value="T_SNARE"/>
    <property type="match status" value="1"/>
</dbReference>
<dbReference type="GO" id="GO:0007165">
    <property type="term" value="P:signal transduction"/>
    <property type="evidence" value="ECO:0007669"/>
    <property type="project" value="UniProtKB-KW"/>
</dbReference>
<dbReference type="InterPro" id="IPR003660">
    <property type="entry name" value="HAMP_dom"/>
</dbReference>
<keyword evidence="4 8" id="KW-1133">Transmembrane helix</keyword>
<comment type="subcellular location">
    <subcellularLocation>
        <location evidence="1">Cell inner membrane</location>
        <topology evidence="1">Multi-pass membrane protein</topology>
    </subcellularLocation>
</comment>
<comment type="caution">
    <text evidence="12">The sequence shown here is derived from an EMBL/GenBank/DDBJ whole genome shotgun (WGS) entry which is preliminary data.</text>
</comment>
<feature type="domain" description="Methyl-accepting transducer" evidence="9">
    <location>
        <begin position="295"/>
        <end position="524"/>
    </location>
</feature>
<evidence type="ECO:0000256" key="2">
    <source>
        <dbReference type="ARBA" id="ARBA00022519"/>
    </source>
</evidence>
<sequence>MSSSSTAPSFLTRVPLATKIVSIGVVGVLGLLLFAVTTWAGSWASSEASERHETQTSLAQKAAQISALDEGLRNAMTVYVLQVNRGDWEAASETSPARADSRAVHDRKKALLQELPTEGVDTQQADAVVRLKEIDREFTQAEDEGTRLYLAKDRKTGAKSIDRSWALLGESRTVVQQLGASANAAAQQASADMDAAAGRRRIAGLVVLLLTAATLATLALLVSRSVSGRMRRVEETLTGMAAGDLTRPTGVGPGDEIGDLARAADATRESVRAVLVAMEGATGEVAQASHRLVEHAGELDRGASEASADLGAVSGSSGVMSTHVQTVAAGTEEMTASIREIAKSAEDAAGVAATAVVVADRTNGTIAKLGASSAEIGEVVKAITSIAEQTNLLALNATIEAARAGEAGKGFAVVANEVKDLAQETSKATEDIGRRIEAIQADTEEAVAAISEITAIIAQINDTQNTIASAVEEQTATTDEMGRNVHEAASGATSVSDHVARMSRTASANMDASRGTAVAATDLGAKANELREILERFRY</sequence>
<feature type="domain" description="T-SNARE coiled-coil homology" evidence="10">
    <location>
        <begin position="440"/>
        <end position="502"/>
    </location>
</feature>
<protein>
    <recommendedName>
        <fullName evidence="14">Methyl-accepting chemotaxis protein</fullName>
    </recommendedName>
</protein>
<evidence type="ECO:0000256" key="3">
    <source>
        <dbReference type="ARBA" id="ARBA00022692"/>
    </source>
</evidence>
<dbReference type="PANTHER" id="PTHR32089:SF112">
    <property type="entry name" value="LYSOZYME-LIKE PROTEIN-RELATED"/>
    <property type="match status" value="1"/>
</dbReference>
<dbReference type="GO" id="GO:0005886">
    <property type="term" value="C:plasma membrane"/>
    <property type="evidence" value="ECO:0007669"/>
    <property type="project" value="UniProtKB-SubCell"/>
</dbReference>
<reference evidence="12 13" key="1">
    <citation type="submission" date="2012-02" db="EMBL/GenBank/DDBJ databases">
        <title>Whole genome shotgun sequence of Mobilicoccus pelagius NBRC 104925.</title>
        <authorList>
            <person name="Yoshida Y."/>
            <person name="Hosoyama A."/>
            <person name="Tsuchikane K."/>
            <person name="Katsumata H."/>
            <person name="Yamazaki S."/>
            <person name="Fujita N."/>
        </authorList>
    </citation>
    <scope>NUCLEOTIDE SEQUENCE [LARGE SCALE GENOMIC DNA]</scope>
    <source>
        <strain evidence="12 13">NBRC 104925</strain>
    </source>
</reference>
<keyword evidence="3 8" id="KW-0812">Transmembrane</keyword>
<evidence type="ECO:0000256" key="6">
    <source>
        <dbReference type="ARBA" id="ARBA00029447"/>
    </source>
</evidence>
<feature type="domain" description="HAMP" evidence="11">
    <location>
        <begin position="224"/>
        <end position="276"/>
    </location>
</feature>
<name>H5UP61_9MICO</name>
<keyword evidence="8" id="KW-0472">Membrane</keyword>
<dbReference type="PROSITE" id="PS50111">
    <property type="entry name" value="CHEMOTAXIS_TRANSDUC_2"/>
    <property type="match status" value="1"/>
</dbReference>
<keyword evidence="2" id="KW-0997">Cell inner membrane</keyword>
<dbReference type="GO" id="GO:0006935">
    <property type="term" value="P:chemotaxis"/>
    <property type="evidence" value="ECO:0007669"/>
    <property type="project" value="InterPro"/>
</dbReference>